<dbReference type="CDD" id="cd08153">
    <property type="entry name" value="srpA_like"/>
    <property type="match status" value="1"/>
</dbReference>
<dbReference type="SUPFAM" id="SSF56634">
    <property type="entry name" value="Heme-dependent catalase-like"/>
    <property type="match status" value="1"/>
</dbReference>
<evidence type="ECO:0000256" key="2">
    <source>
        <dbReference type="PIRSR" id="PIRSR000296-1"/>
    </source>
</evidence>
<feature type="active site" evidence="2">
    <location>
        <position position="34"/>
    </location>
</feature>
<name>A0A1H6BG53_9BACT</name>
<comment type="cofactor">
    <cofactor evidence="1">
        <name>heme</name>
        <dbReference type="ChEBI" id="CHEBI:30413"/>
    </cofactor>
</comment>
<feature type="domain" description="Catalase core" evidence="4">
    <location>
        <begin position="1"/>
        <end position="316"/>
    </location>
</feature>
<accession>A0A1H6BG53</accession>
<feature type="binding site" description="axial binding residue" evidence="3">
    <location>
        <position position="303"/>
    </location>
    <ligand>
        <name>heme</name>
        <dbReference type="ChEBI" id="CHEBI:30413"/>
    </ligand>
    <ligandPart>
        <name>Fe</name>
        <dbReference type="ChEBI" id="CHEBI:18248"/>
    </ligandPart>
</feature>
<dbReference type="InterPro" id="IPR018028">
    <property type="entry name" value="Catalase"/>
</dbReference>
<dbReference type="EMBL" id="FNVA01000007">
    <property type="protein sequence ID" value="SEG59739.1"/>
    <property type="molecule type" value="Genomic_DNA"/>
</dbReference>
<dbReference type="GO" id="GO:0042542">
    <property type="term" value="P:response to hydrogen peroxide"/>
    <property type="evidence" value="ECO:0007669"/>
    <property type="project" value="TreeGrafter"/>
</dbReference>
<evidence type="ECO:0000259" key="4">
    <source>
        <dbReference type="SMART" id="SM01060"/>
    </source>
</evidence>
<keyword evidence="6" id="KW-1185">Reference proteome</keyword>
<dbReference type="GO" id="GO:0046872">
    <property type="term" value="F:metal ion binding"/>
    <property type="evidence" value="ECO:0007669"/>
    <property type="project" value="UniProtKB-KW"/>
</dbReference>
<sequence>MPLPQDERIVALANDLLAQFEQLFGAHPGHRPAHAKGILLKGTFTPSAEAPSLSSAAHLSRPSVPVFARFSNSTGVPVIPDSDPNANPRGLAIRFYLAEHSHTDIVAHSTDGFPTRDGYEFLELLKAIAASGPDTASPKPVELFLGSHPTALAFVQAPKPFPVSLATDTYFGVTAFEFTNADGKVTFGRYRIVPEAGNQFLTGEQAAALAPNAHYDELPQRLAAGPVRFHILVQLAEAGDVTDDATQHWPESRTLLPLGTLELTGVVPDNPAEQQKIIFDPIPRIEGIAPSADPLLELRAAAYLLSGRKRRTAPPTA</sequence>
<dbReference type="Gene3D" id="2.40.180.10">
    <property type="entry name" value="Catalase core domain"/>
    <property type="match status" value="1"/>
</dbReference>
<dbReference type="PIRSF" id="PIRSF000296">
    <property type="entry name" value="SrpA"/>
    <property type="match status" value="1"/>
</dbReference>
<dbReference type="InterPro" id="IPR011614">
    <property type="entry name" value="Catalase_core"/>
</dbReference>
<comment type="similarity">
    <text evidence="1">Belongs to the catalase family.</text>
</comment>
<proteinExistence type="inferred from homology"/>
<protein>
    <recommendedName>
        <fullName evidence="1">Catalase-related peroxidase</fullName>
        <ecNumber evidence="1">1.11.1.-</ecNumber>
    </recommendedName>
</protein>
<dbReference type="InterPro" id="IPR020835">
    <property type="entry name" value="Catalase_sf"/>
</dbReference>
<reference evidence="5 6" key="1">
    <citation type="submission" date="2016-10" db="EMBL/GenBank/DDBJ databases">
        <authorList>
            <person name="de Groot N.N."/>
        </authorList>
    </citation>
    <scope>NUCLEOTIDE SEQUENCE [LARGE SCALE GENOMIC DNA]</scope>
    <source>
        <strain evidence="5 6">DSM 22489</strain>
    </source>
</reference>
<dbReference type="PRINTS" id="PR00067">
    <property type="entry name" value="CATALASE"/>
</dbReference>
<evidence type="ECO:0000313" key="6">
    <source>
        <dbReference type="Proteomes" id="UP000236728"/>
    </source>
</evidence>
<keyword evidence="1" id="KW-0560">Oxidoreductase</keyword>
<evidence type="ECO:0000256" key="1">
    <source>
        <dbReference type="PIRNR" id="PIRNR000296"/>
    </source>
</evidence>
<dbReference type="GO" id="GO:0042744">
    <property type="term" value="P:hydrogen peroxide catabolic process"/>
    <property type="evidence" value="ECO:0007669"/>
    <property type="project" value="TreeGrafter"/>
</dbReference>
<dbReference type="InterPro" id="IPR024168">
    <property type="entry name" value="Catalase_SrpA-type_pred"/>
</dbReference>
<dbReference type="Pfam" id="PF00199">
    <property type="entry name" value="Catalase"/>
    <property type="match status" value="1"/>
</dbReference>
<dbReference type="GO" id="GO:0004096">
    <property type="term" value="F:catalase activity"/>
    <property type="evidence" value="ECO:0007669"/>
    <property type="project" value="InterPro"/>
</dbReference>
<keyword evidence="1 3" id="KW-0408">Iron</keyword>
<comment type="function">
    <text evidence="1">Has an organic peroxide-dependent peroxidase activity.</text>
</comment>
<dbReference type="SMART" id="SM01060">
    <property type="entry name" value="Catalase"/>
    <property type="match status" value="1"/>
</dbReference>
<evidence type="ECO:0000256" key="3">
    <source>
        <dbReference type="PIRSR" id="PIRSR000296-2"/>
    </source>
</evidence>
<dbReference type="PANTHER" id="PTHR11465">
    <property type="entry name" value="CATALASE"/>
    <property type="match status" value="1"/>
</dbReference>
<dbReference type="RefSeq" id="WP_103934558.1">
    <property type="nucleotide sequence ID" value="NZ_FNVA01000007.1"/>
</dbReference>
<dbReference type="EC" id="1.11.1.-" evidence="1"/>
<dbReference type="Gene3D" id="1.20.1280.120">
    <property type="match status" value="1"/>
</dbReference>
<keyword evidence="1 3" id="KW-0479">Metal-binding</keyword>
<keyword evidence="1 3" id="KW-0349">Heme</keyword>
<dbReference type="Proteomes" id="UP000236728">
    <property type="component" value="Unassembled WGS sequence"/>
</dbReference>
<dbReference type="GO" id="GO:0020037">
    <property type="term" value="F:heme binding"/>
    <property type="evidence" value="ECO:0007669"/>
    <property type="project" value="InterPro"/>
</dbReference>
<dbReference type="GO" id="GO:0005737">
    <property type="term" value="C:cytoplasm"/>
    <property type="evidence" value="ECO:0007669"/>
    <property type="project" value="TreeGrafter"/>
</dbReference>
<organism evidence="5 6">
    <name type="scientific">Bryocella elongata</name>
    <dbReference type="NCBI Taxonomy" id="863522"/>
    <lineage>
        <taxon>Bacteria</taxon>
        <taxon>Pseudomonadati</taxon>
        <taxon>Acidobacteriota</taxon>
        <taxon>Terriglobia</taxon>
        <taxon>Terriglobales</taxon>
        <taxon>Acidobacteriaceae</taxon>
        <taxon>Bryocella</taxon>
    </lineage>
</organism>
<dbReference type="AlphaFoldDB" id="A0A1H6BG53"/>
<dbReference type="PANTHER" id="PTHR11465:SF62">
    <property type="entry name" value="CATALASE T"/>
    <property type="match status" value="1"/>
</dbReference>
<gene>
    <name evidence="5" type="ORF">SAMN05421819_3684</name>
</gene>
<keyword evidence="1" id="KW-0575">Peroxidase</keyword>
<evidence type="ECO:0000313" key="5">
    <source>
        <dbReference type="EMBL" id="SEG59739.1"/>
    </source>
</evidence>
<dbReference type="PROSITE" id="PS51402">
    <property type="entry name" value="CATALASE_3"/>
    <property type="match status" value="1"/>
</dbReference>
<dbReference type="OrthoDB" id="255727at2"/>